<evidence type="ECO:0008006" key="3">
    <source>
        <dbReference type="Google" id="ProtNLM"/>
    </source>
</evidence>
<sequence length="1080" mass="121754">MNLPEIKQFRVDVSGKSPENLVPRERIPANDERSAIIIVPRHAPFFILSLNVYAVGNPNPLVKGEDYDFTSIDDELSEFAGAPVGWTIRKLKPNLPDLEITYQTLGTVPALTKTTKSWYESAAIDQRPVWFDQLIDRPSHFIPKLHGHDLEQGFYYFQRLVRFYEERLETLFGTSEMIPYRDWFLAQLSNLGSYMIPFRTLLNYYTNKHYAHENDPHRTTSRKVPGLDLIDPVKTATVSEALAGHSDKLRTLSAHAAEVIADQGIVVEDHVVPQFNQLELVGDTESLRVDRIATGLGDIKASCWIGTDGQGYGLAEFWDKDGSVINRIFNPNPLDLNSKFEPCQWKNTHLPFHLESIDEPVTRMIPGGNGKCHIVGTKDRWYCRVADSHRPDGVAREVELTVSGDFAKNWSEYQLTIIGQHIWLTRTTDYNTTPTLLWYVVKLNESSTAVLSEYQIVYKTINDGTARSDYGKMVLFPRGFTGGKYTSGDIVLSKGVDVVEERQRVVLLPTLVDNELHVEFMLPEVFMYNGIVRRYTHTHMAKCVVDPTGRKITLTYTDQRPRPYVQTDLLFRPNPEANTYFNQIATQFPTTMGNLSGSVVMMDREGFFGFGYTDYEECGTYGYSFMPELYTVTKEGREWYLDVGTPWGTDRRGTVPVSPVLPLDVNHPNGVQPYFGVMGVSEQQPRTMLVKGWNKEGRRVWFVKTDFDDVDSRSVLGNKYHTSGYGGEITMATDLHPDVCVGTYLTVAGSDFFMAALNSSNPEPYLPSLSAVSTKGNIVKHWLKPTTEFLAKFNVSPEDHWTLVSGHAHGFPDLLYVDRINGVELRTTVHVFTMSDETYCRVDDYHKRKSVTVLGDEELTVHATQIVLHTLPYGILNDLVDLPELSLHSGSINLYRDPQGELTVLLCPKTQAGDLYEHVNLNTVLTLNPDNTIKTFISPVNKKERQNFYLTDDLGWVSSSMSQQRKVKGLVNVGTKIDGLPVIPGSVTKGKLGAFNPILDTQHITYYPPNIMLGDHQQLIALDWLSYDFRSHTPASGEITYTVVMEIGYQGPYLWAVKGNVINDGIVVVDTVTLNGNGIK</sequence>
<dbReference type="KEGG" id="vg:40103039"/>
<keyword evidence="2" id="KW-1185">Reference proteome</keyword>
<organism evidence="1 2">
    <name type="scientific">Vibrio phage VP4B</name>
    <dbReference type="NCBI Taxonomy" id="1262540"/>
    <lineage>
        <taxon>Viruses</taxon>
        <taxon>Duplodnaviria</taxon>
        <taxon>Heunggongvirae</taxon>
        <taxon>Uroviricota</taxon>
        <taxon>Caudoviricetes</taxon>
        <taxon>Chimalliviridae</taxon>
        <taxon>Gorgonvirinae</taxon>
        <taxon>Tidunavirus</taxon>
        <taxon>Tidunavirus VP4B</taxon>
    </lineage>
</organism>
<dbReference type="OrthoDB" id="3631at10239"/>
<reference evidence="1 2" key="1">
    <citation type="submission" date="2012-11" db="EMBL/GenBank/DDBJ databases">
        <title>Complete genome sequence of a novel phiKZ-like Vibrio phage.</title>
        <authorList>
            <person name="Luo Z."/>
            <person name="Yu Y."/>
        </authorList>
    </citation>
    <scope>NUCLEOTIDE SEQUENCE [LARGE SCALE GENOMIC DNA]</scope>
</reference>
<dbReference type="GeneID" id="40103039"/>
<evidence type="ECO:0000313" key="1">
    <source>
        <dbReference type="EMBL" id="AGB07277.1"/>
    </source>
</evidence>
<proteinExistence type="predicted"/>
<protein>
    <recommendedName>
        <fullName evidence="3">Virion structural protein</fullName>
    </recommendedName>
</protein>
<evidence type="ECO:0000313" key="2">
    <source>
        <dbReference type="Proteomes" id="UP000272155"/>
    </source>
</evidence>
<name>V9LZH2_9CAUD</name>
<dbReference type="Proteomes" id="UP000272155">
    <property type="component" value="Segment"/>
</dbReference>
<accession>V9LZH2</accession>
<dbReference type="EMBL" id="KC131130">
    <property type="protein sequence ID" value="AGB07277.1"/>
    <property type="molecule type" value="Genomic_DNA"/>
</dbReference>
<dbReference type="RefSeq" id="YP_009626139.1">
    <property type="nucleotide sequence ID" value="NC_042136.1"/>
</dbReference>